<accession>A0A1G2TB51</accession>
<name>A0A1G2TB51_9BACT</name>
<evidence type="ECO:0008006" key="3">
    <source>
        <dbReference type="Google" id="ProtNLM"/>
    </source>
</evidence>
<dbReference type="SUPFAM" id="SSF53474">
    <property type="entry name" value="alpha/beta-Hydrolases"/>
    <property type="match status" value="1"/>
</dbReference>
<sequence length="143" mass="16388">MKKAITFLYGLGDLSEYKSLSKYFHIPRIDWNKSTITPKIGRVDVLVGFSLGCILAYIHAEKNKVKTLIMCSPTPAESLKTLKVKKIIFLVGEKEKWCLKEIQRVAKTLKCGWKVIVIPKADHRIIGNYRKKLLEVVNEIENN</sequence>
<dbReference type="Gene3D" id="3.40.50.1820">
    <property type="entry name" value="alpha/beta hydrolase"/>
    <property type="match status" value="1"/>
</dbReference>
<evidence type="ECO:0000313" key="1">
    <source>
        <dbReference type="EMBL" id="OHA93949.1"/>
    </source>
</evidence>
<evidence type="ECO:0000313" key="2">
    <source>
        <dbReference type="Proteomes" id="UP000179264"/>
    </source>
</evidence>
<organism evidence="1 2">
    <name type="scientific">Candidatus Zambryskibacteria bacterium RIFCSPHIGHO2_02_38_10.5</name>
    <dbReference type="NCBI Taxonomy" id="1802742"/>
    <lineage>
        <taxon>Bacteria</taxon>
        <taxon>Candidatus Zambryskiibacteriota</taxon>
    </lineage>
</organism>
<protein>
    <recommendedName>
        <fullName evidence="3">Alpha/beta hydrolase</fullName>
    </recommendedName>
</protein>
<gene>
    <name evidence="1" type="ORF">A2W58_01055</name>
</gene>
<dbReference type="InterPro" id="IPR029058">
    <property type="entry name" value="AB_hydrolase_fold"/>
</dbReference>
<dbReference type="EMBL" id="MHVL01000005">
    <property type="protein sequence ID" value="OHA93949.1"/>
    <property type="molecule type" value="Genomic_DNA"/>
</dbReference>
<reference evidence="1 2" key="1">
    <citation type="journal article" date="2016" name="Nat. Commun.">
        <title>Thousands of microbial genomes shed light on interconnected biogeochemical processes in an aquifer system.</title>
        <authorList>
            <person name="Anantharaman K."/>
            <person name="Brown C.T."/>
            <person name="Hug L.A."/>
            <person name="Sharon I."/>
            <person name="Castelle C.J."/>
            <person name="Probst A.J."/>
            <person name="Thomas B.C."/>
            <person name="Singh A."/>
            <person name="Wilkins M.J."/>
            <person name="Karaoz U."/>
            <person name="Brodie E.L."/>
            <person name="Williams K.H."/>
            <person name="Hubbard S.S."/>
            <person name="Banfield J.F."/>
        </authorList>
    </citation>
    <scope>NUCLEOTIDE SEQUENCE [LARGE SCALE GENOMIC DNA]</scope>
</reference>
<dbReference type="AlphaFoldDB" id="A0A1G2TB51"/>
<comment type="caution">
    <text evidence="1">The sequence shown here is derived from an EMBL/GenBank/DDBJ whole genome shotgun (WGS) entry which is preliminary data.</text>
</comment>
<proteinExistence type="predicted"/>
<dbReference type="Proteomes" id="UP000179264">
    <property type="component" value="Unassembled WGS sequence"/>
</dbReference>